<protein>
    <submittedName>
        <fullName evidence="1">Uncharacterized protein</fullName>
    </submittedName>
</protein>
<dbReference type="AlphaFoldDB" id="A0A248LMM7"/>
<sequence>MAPLSRAAAAPVAAPACMTGLASHGRRQYAWPAGHARPAGSLRLAGRGAP</sequence>
<reference evidence="2" key="1">
    <citation type="submission" date="2017-06" db="EMBL/GenBank/DDBJ databases">
        <title>Whole genome sequence of Laribacter hongkongensis LHGZ1.</title>
        <authorList>
            <person name="Chen D."/>
            <person name="Wu H."/>
            <person name="Chen J."/>
        </authorList>
    </citation>
    <scope>NUCLEOTIDE SEQUENCE [LARGE SCALE GENOMIC DNA]</scope>
    <source>
        <strain evidence="2">LHGZ1</strain>
    </source>
</reference>
<evidence type="ECO:0000313" key="2">
    <source>
        <dbReference type="Proteomes" id="UP000197424"/>
    </source>
</evidence>
<name>A0A248LMM7_9NEIS</name>
<gene>
    <name evidence="1" type="ORF">LHGZ1_2582</name>
</gene>
<evidence type="ECO:0000313" key="1">
    <source>
        <dbReference type="EMBL" id="ASJ25413.1"/>
    </source>
</evidence>
<dbReference type="Proteomes" id="UP000197424">
    <property type="component" value="Chromosome"/>
</dbReference>
<accession>A0A248LMM7</accession>
<organism evidence="1 2">
    <name type="scientific">Laribacter hongkongensis</name>
    <dbReference type="NCBI Taxonomy" id="168471"/>
    <lineage>
        <taxon>Bacteria</taxon>
        <taxon>Pseudomonadati</taxon>
        <taxon>Pseudomonadota</taxon>
        <taxon>Betaproteobacteria</taxon>
        <taxon>Neisseriales</taxon>
        <taxon>Aquaspirillaceae</taxon>
        <taxon>Laribacter</taxon>
    </lineage>
</organism>
<proteinExistence type="predicted"/>
<dbReference type="EMBL" id="CP022115">
    <property type="protein sequence ID" value="ASJ25413.1"/>
    <property type="molecule type" value="Genomic_DNA"/>
</dbReference>